<accession>A0A0G1VSD2</accession>
<protein>
    <recommendedName>
        <fullName evidence="4">Septum formation initiator</fullName>
    </recommendedName>
</protein>
<reference evidence="2 3" key="1">
    <citation type="journal article" date="2015" name="Nature">
        <title>rRNA introns, odd ribosomes, and small enigmatic genomes across a large radiation of phyla.</title>
        <authorList>
            <person name="Brown C.T."/>
            <person name="Hug L.A."/>
            <person name="Thomas B.C."/>
            <person name="Sharon I."/>
            <person name="Castelle C.J."/>
            <person name="Singh A."/>
            <person name="Wilkins M.J."/>
            <person name="Williams K.H."/>
            <person name="Banfield J.F."/>
        </authorList>
    </citation>
    <scope>NUCLEOTIDE SEQUENCE [LARGE SCALE GENOMIC DNA]</scope>
</reference>
<sequence>MRDFQRKRNIRKVLYSKGTLLLLLFLLVLVGKATWGLYAKEHESRKNLDRVEAELLNLNLREDRLRADIARLETPEGIETEIREQFQVARPGERMVVLVNNKKSEPEQNIKEQSLVSRFFNLFR</sequence>
<feature type="coiled-coil region" evidence="1">
    <location>
        <begin position="41"/>
        <end position="68"/>
    </location>
</feature>
<keyword evidence="1" id="KW-0175">Coiled coil</keyword>
<name>A0A0G1VSD2_9BACT</name>
<comment type="caution">
    <text evidence="2">The sequence shown here is derived from an EMBL/GenBank/DDBJ whole genome shotgun (WGS) entry which is preliminary data.</text>
</comment>
<evidence type="ECO:0008006" key="4">
    <source>
        <dbReference type="Google" id="ProtNLM"/>
    </source>
</evidence>
<evidence type="ECO:0000256" key="1">
    <source>
        <dbReference type="SAM" id="Coils"/>
    </source>
</evidence>
<organism evidence="2 3">
    <name type="scientific">Candidatus Kaiserbacteria bacterium GW2011_GWA2_49_56</name>
    <dbReference type="NCBI Taxonomy" id="1618670"/>
    <lineage>
        <taxon>Bacteria</taxon>
        <taxon>Candidatus Kaiseribacteriota</taxon>
    </lineage>
</organism>
<dbReference type="EMBL" id="LCQB01000001">
    <property type="protein sequence ID" value="KKW09428.1"/>
    <property type="molecule type" value="Genomic_DNA"/>
</dbReference>
<proteinExistence type="predicted"/>
<dbReference type="Pfam" id="PF04977">
    <property type="entry name" value="DivIC"/>
    <property type="match status" value="1"/>
</dbReference>
<dbReference type="Proteomes" id="UP000033825">
    <property type="component" value="Unassembled WGS sequence"/>
</dbReference>
<dbReference type="InterPro" id="IPR007060">
    <property type="entry name" value="FtsL/DivIC"/>
</dbReference>
<dbReference type="AlphaFoldDB" id="A0A0G1VSD2"/>
<gene>
    <name evidence="2" type="ORF">UY46_C0001G0008</name>
</gene>
<evidence type="ECO:0000313" key="3">
    <source>
        <dbReference type="Proteomes" id="UP000033825"/>
    </source>
</evidence>
<evidence type="ECO:0000313" key="2">
    <source>
        <dbReference type="EMBL" id="KKW09428.1"/>
    </source>
</evidence>